<feature type="site" description="Transition state stabilizer" evidence="14">
    <location>
        <position position="363"/>
    </location>
</feature>
<evidence type="ECO:0000313" key="21">
    <source>
        <dbReference type="Proteomes" id="UP000636479"/>
    </source>
</evidence>
<keyword evidence="6" id="KW-0732">Signal</keyword>
<keyword evidence="12" id="KW-0326">Glycosidase</keyword>
<comment type="similarity">
    <text evidence="3">Belongs to the glycosyl hydrolase 13 family.</text>
</comment>
<dbReference type="PANTHER" id="PTHR10357:SF215">
    <property type="entry name" value="ALPHA-AMYLASE 1"/>
    <property type="match status" value="1"/>
</dbReference>
<evidence type="ECO:0000259" key="19">
    <source>
        <dbReference type="SMART" id="SM00642"/>
    </source>
</evidence>
<dbReference type="PANTHER" id="PTHR10357">
    <property type="entry name" value="ALPHA-AMYLASE FAMILY MEMBER"/>
    <property type="match status" value="1"/>
</dbReference>
<evidence type="ECO:0000256" key="9">
    <source>
        <dbReference type="ARBA" id="ARBA00023157"/>
    </source>
</evidence>
<evidence type="ECO:0000256" key="8">
    <source>
        <dbReference type="ARBA" id="ARBA00022837"/>
    </source>
</evidence>
<organism evidence="20 21">
    <name type="scientific">Mycena indigotica</name>
    <dbReference type="NCBI Taxonomy" id="2126181"/>
    <lineage>
        <taxon>Eukaryota</taxon>
        <taxon>Fungi</taxon>
        <taxon>Dikarya</taxon>
        <taxon>Basidiomycota</taxon>
        <taxon>Agaricomycotina</taxon>
        <taxon>Agaricomycetes</taxon>
        <taxon>Agaricomycetidae</taxon>
        <taxon>Agaricales</taxon>
        <taxon>Marasmiineae</taxon>
        <taxon>Mycenaceae</taxon>
        <taxon>Mycena</taxon>
    </lineage>
</organism>
<feature type="transmembrane region" description="Helical" evidence="18">
    <location>
        <begin position="559"/>
        <end position="578"/>
    </location>
</feature>
<comment type="caution">
    <text evidence="20">The sequence shown here is derived from an EMBL/GenBank/DDBJ whole genome shotgun (WGS) entry which is preliminary data.</text>
</comment>
<comment type="cofactor">
    <cofactor evidence="2">
        <name>Ca(2+)</name>
        <dbReference type="ChEBI" id="CHEBI:29108"/>
    </cofactor>
</comment>
<dbReference type="Gene3D" id="3.20.20.80">
    <property type="entry name" value="Glycosidases"/>
    <property type="match status" value="1"/>
</dbReference>
<dbReference type="AlphaFoldDB" id="A0A8H6RXS3"/>
<gene>
    <name evidence="20" type="ORF">MIND_01403400</name>
</gene>
<dbReference type="SUPFAM" id="SSF51011">
    <property type="entry name" value="Glycosyl hydrolase domain"/>
    <property type="match status" value="1"/>
</dbReference>
<feature type="active site" description="Proton donor" evidence="13">
    <location>
        <position position="289"/>
    </location>
</feature>
<feature type="binding site" evidence="17">
    <location>
        <position position="363"/>
    </location>
    <ligand>
        <name>substrate</name>
    </ligand>
</feature>
<evidence type="ECO:0000256" key="16">
    <source>
        <dbReference type="PIRSR" id="PIRSR001024-4"/>
    </source>
</evidence>
<keyword evidence="18" id="KW-0472">Membrane</keyword>
<dbReference type="FunFam" id="3.20.20.80:FF:000120">
    <property type="entry name" value="Alpha-amylase A"/>
    <property type="match status" value="1"/>
</dbReference>
<evidence type="ECO:0000256" key="10">
    <source>
        <dbReference type="ARBA" id="ARBA00023180"/>
    </source>
</evidence>
<keyword evidence="18" id="KW-0812">Transmembrane</keyword>
<dbReference type="EMBL" id="JACAZF010000018">
    <property type="protein sequence ID" value="KAF7288876.1"/>
    <property type="molecule type" value="Genomic_DNA"/>
</dbReference>
<evidence type="ECO:0000256" key="3">
    <source>
        <dbReference type="ARBA" id="ARBA00008061"/>
    </source>
</evidence>
<dbReference type="CDD" id="cd11319">
    <property type="entry name" value="AmyAc_euk_AmyA"/>
    <property type="match status" value="1"/>
</dbReference>
<feature type="binding site" evidence="17">
    <location>
        <position position="263"/>
    </location>
    <ligand>
        <name>substrate</name>
    </ligand>
</feature>
<keyword evidence="9 16" id="KW-1015">Disulfide bond</keyword>
<evidence type="ECO:0000256" key="18">
    <source>
        <dbReference type="SAM" id="Phobius"/>
    </source>
</evidence>
<protein>
    <recommendedName>
        <fullName evidence="4">alpha-amylase</fullName>
        <ecNumber evidence="4">3.2.1.1</ecNumber>
    </recommendedName>
</protein>
<dbReference type="Gene3D" id="2.60.40.1180">
    <property type="entry name" value="Golgi alpha-mannosidase II"/>
    <property type="match status" value="1"/>
</dbReference>
<dbReference type="RefSeq" id="XP_037213028.1">
    <property type="nucleotide sequence ID" value="XM_037370436.1"/>
</dbReference>
<keyword evidence="21" id="KW-1185">Reference proteome</keyword>
<feature type="active site" description="Nucleophile" evidence="13">
    <location>
        <position position="265"/>
    </location>
</feature>
<evidence type="ECO:0000313" key="20">
    <source>
        <dbReference type="EMBL" id="KAF7288876.1"/>
    </source>
</evidence>
<feature type="disulfide bond" evidence="16">
    <location>
        <begin position="64"/>
        <end position="72"/>
    </location>
</feature>
<dbReference type="GO" id="GO:0016052">
    <property type="term" value="P:carbohydrate catabolic process"/>
    <property type="evidence" value="ECO:0007669"/>
    <property type="project" value="InterPro"/>
</dbReference>
<evidence type="ECO:0000256" key="17">
    <source>
        <dbReference type="PIRSR" id="PIRSR001024-5"/>
    </source>
</evidence>
<dbReference type="GO" id="GO:0004556">
    <property type="term" value="F:alpha-amylase activity"/>
    <property type="evidence" value="ECO:0007669"/>
    <property type="project" value="UniProtKB-EC"/>
</dbReference>
<dbReference type="EC" id="3.2.1.1" evidence="4"/>
<reference evidence="20" key="1">
    <citation type="submission" date="2020-05" db="EMBL/GenBank/DDBJ databases">
        <title>Mycena genomes resolve the evolution of fungal bioluminescence.</title>
        <authorList>
            <person name="Tsai I.J."/>
        </authorList>
    </citation>
    <scope>NUCLEOTIDE SEQUENCE</scope>
    <source>
        <strain evidence="20">171206Taipei</strain>
    </source>
</reference>
<evidence type="ECO:0000256" key="14">
    <source>
        <dbReference type="PIRSR" id="PIRSR001024-2"/>
    </source>
</evidence>
<proteinExistence type="inferred from homology"/>
<feature type="binding site" evidence="15">
    <location>
        <position position="221"/>
    </location>
    <ligand>
        <name>Ca(2+)</name>
        <dbReference type="ChEBI" id="CHEBI:29108"/>
        <label>1</label>
    </ligand>
</feature>
<dbReference type="Pfam" id="PF00128">
    <property type="entry name" value="Alpha-amylase"/>
    <property type="match status" value="1"/>
</dbReference>
<keyword evidence="10" id="KW-0325">Glycoprotein</keyword>
<dbReference type="InterPro" id="IPR006047">
    <property type="entry name" value="GH13_cat_dom"/>
</dbReference>
<evidence type="ECO:0000256" key="5">
    <source>
        <dbReference type="ARBA" id="ARBA00022723"/>
    </source>
</evidence>
<dbReference type="GO" id="GO:0005509">
    <property type="term" value="F:calcium ion binding"/>
    <property type="evidence" value="ECO:0007669"/>
    <property type="project" value="InterPro"/>
</dbReference>
<dbReference type="OrthoDB" id="204980at2759"/>
<evidence type="ECO:0000256" key="4">
    <source>
        <dbReference type="ARBA" id="ARBA00012595"/>
    </source>
</evidence>
<keyword evidence="8 15" id="KW-0106">Calcium</keyword>
<dbReference type="GeneID" id="59352952"/>
<evidence type="ECO:0000256" key="15">
    <source>
        <dbReference type="PIRSR" id="PIRSR001024-3"/>
    </source>
</evidence>
<evidence type="ECO:0000256" key="2">
    <source>
        <dbReference type="ARBA" id="ARBA00001913"/>
    </source>
</evidence>
<feature type="binding site" evidence="15">
    <location>
        <position position="269"/>
    </location>
    <ligand>
        <name>Ca(2+)</name>
        <dbReference type="ChEBI" id="CHEBI:29108"/>
        <label>1</label>
    </ligand>
</feature>
<sequence length="579" mass="62158">MQPERPVCDALSCSLAAMRVSQLLFLISPAPSLAASAADWATRSIYQLVTDRFALPSSSASVPCDTGNRTFCGGSWTGITNHLDYIQSMGFDAIWISPIATNVEGTAYGDGYHGYWSLDIDTPSPRFGTAGDLKKLSKALHERGMYLMLDVVVNHFAAPPLKSTPTSTLSAPSSISTTSPEYAASAADLILNYTNLAPFSSPTDFHQPCFIIDYTNQSDVEQCWLGDPSLPLPDLNTEDNDVQQRMYSWVKTMVKEYDADGVRIDTVKHVRKDFWRGFSDSAGVFTLGEVLTDNATYVASYIGDAVDAVLEYPAWYALITAFASTNGNLSALLATPSLNTLAASTTSLNGSAALTASFLENHDQPRFPSLTSDTALLMNAMVWPFVADGIPILYYGQEQGYQGAVDPSNREALWLSGYRSDKPLVAHVTSLNAARKLAMAGNKTFLERRSQWLPQPDPSSIMLSKHPLLALLTNIGAGTNSTAQPRWRIPAGTYPANTTLVDVLACERVQIGSNATADTTIYATGGLPKVLLPATMLHKNGGACPALAMGKSDAVRIRSWLSAIVTVVAVVAVGVLGIS</sequence>
<evidence type="ECO:0000256" key="11">
    <source>
        <dbReference type="ARBA" id="ARBA00023277"/>
    </source>
</evidence>
<accession>A0A8H6RXS3</accession>
<keyword evidence="7 20" id="KW-0378">Hydrolase</keyword>
<evidence type="ECO:0000256" key="1">
    <source>
        <dbReference type="ARBA" id="ARBA00000548"/>
    </source>
</evidence>
<dbReference type="Proteomes" id="UP000636479">
    <property type="component" value="Unassembled WGS sequence"/>
</dbReference>
<keyword evidence="11" id="KW-0119">Carbohydrate metabolism</keyword>
<keyword evidence="18" id="KW-1133">Transmembrane helix</keyword>
<dbReference type="Pfam" id="PF09260">
    <property type="entry name" value="A_amylase_dom_C"/>
    <property type="match status" value="1"/>
</dbReference>
<feature type="binding site" evidence="17">
    <location>
        <position position="155"/>
    </location>
    <ligand>
        <name>substrate</name>
    </ligand>
</feature>
<feature type="binding site" evidence="17">
    <location>
        <position position="116"/>
    </location>
    <ligand>
        <name>substrate</name>
    </ligand>
</feature>
<feature type="binding site" evidence="15">
    <location>
        <position position="234"/>
    </location>
    <ligand>
        <name>Ca(2+)</name>
        <dbReference type="ChEBI" id="CHEBI:29108"/>
        <label>1</label>
    </ligand>
</feature>
<dbReference type="InterPro" id="IPR017853">
    <property type="entry name" value="GH"/>
</dbReference>
<evidence type="ECO:0000256" key="6">
    <source>
        <dbReference type="ARBA" id="ARBA00022729"/>
    </source>
</evidence>
<feature type="disulfide bond" evidence="16">
    <location>
        <begin position="209"/>
        <end position="223"/>
    </location>
</feature>
<feature type="binding site" evidence="15">
    <location>
        <position position="289"/>
    </location>
    <ligand>
        <name>Ca(2+)</name>
        <dbReference type="ChEBI" id="CHEBI:29108"/>
        <label>2</label>
    </ligand>
</feature>
<feature type="binding site" evidence="15">
    <location>
        <position position="154"/>
    </location>
    <ligand>
        <name>Ca(2+)</name>
        <dbReference type="ChEBI" id="CHEBI:29108"/>
        <label>1</label>
    </ligand>
</feature>
<name>A0A8H6RXS3_9AGAR</name>
<evidence type="ECO:0000256" key="12">
    <source>
        <dbReference type="ARBA" id="ARBA00023295"/>
    </source>
</evidence>
<dbReference type="SUPFAM" id="SSF51445">
    <property type="entry name" value="(Trans)glycosidases"/>
    <property type="match status" value="1"/>
</dbReference>
<comment type="catalytic activity">
    <reaction evidence="1">
        <text>Endohydrolysis of (1-&gt;4)-alpha-D-glucosidic linkages in polysaccharides containing three or more (1-&gt;4)-alpha-linked D-glucose units.</text>
        <dbReference type="EC" id="3.2.1.1"/>
    </reaction>
</comment>
<dbReference type="SMART" id="SM00642">
    <property type="entry name" value="Aamy"/>
    <property type="match status" value="1"/>
</dbReference>
<dbReference type="InterPro" id="IPR013780">
    <property type="entry name" value="Glyco_hydro_b"/>
</dbReference>
<evidence type="ECO:0000256" key="13">
    <source>
        <dbReference type="PIRSR" id="PIRSR001024-1"/>
    </source>
</evidence>
<feature type="binding site" evidence="15">
    <location>
        <position position="265"/>
    </location>
    <ligand>
        <name>Ca(2+)</name>
        <dbReference type="ChEBI" id="CHEBI:29108"/>
        <label>2</label>
    </ligand>
</feature>
<feature type="binding site" evidence="17">
    <location>
        <position position="410"/>
    </location>
    <ligand>
        <name>substrate</name>
    </ligand>
</feature>
<feature type="domain" description="Glycosyl hydrolase family 13 catalytic" evidence="19">
    <location>
        <begin position="47"/>
        <end position="435"/>
    </location>
</feature>
<evidence type="ECO:0000256" key="7">
    <source>
        <dbReference type="ARBA" id="ARBA00022801"/>
    </source>
</evidence>
<dbReference type="InterPro" id="IPR015340">
    <property type="entry name" value="A_amylase_C_dom"/>
</dbReference>
<keyword evidence="5 15" id="KW-0479">Metal-binding</keyword>
<dbReference type="PIRSF" id="PIRSF001024">
    <property type="entry name" value="Alph-amyl_fung"/>
    <property type="match status" value="1"/>
</dbReference>
<dbReference type="InterPro" id="IPR013777">
    <property type="entry name" value="A-amylase-like"/>
</dbReference>